<evidence type="ECO:0000259" key="1">
    <source>
        <dbReference type="Pfam" id="PF13966"/>
    </source>
</evidence>
<dbReference type="Pfam" id="PF13966">
    <property type="entry name" value="zf-RVT"/>
    <property type="match status" value="1"/>
</dbReference>
<name>A0A8T1XRM4_ARASU</name>
<dbReference type="OrthoDB" id="1088926at2759"/>
<reference evidence="2 3" key="1">
    <citation type="submission" date="2020-12" db="EMBL/GenBank/DDBJ databases">
        <title>Concerted genomic and epigenomic changes stabilize Arabidopsis allopolyploids.</title>
        <authorList>
            <person name="Chen Z."/>
        </authorList>
    </citation>
    <scope>NUCLEOTIDE SEQUENCE [LARGE SCALE GENOMIC DNA]</scope>
    <source>
        <strain evidence="2">As9502</strain>
        <tissue evidence="2">Leaf</tissue>
    </source>
</reference>
<accession>A0A8T1XRM4</accession>
<evidence type="ECO:0000313" key="2">
    <source>
        <dbReference type="EMBL" id="KAG7537291.1"/>
    </source>
</evidence>
<evidence type="ECO:0000313" key="3">
    <source>
        <dbReference type="Proteomes" id="UP000694251"/>
    </source>
</evidence>
<dbReference type="InterPro" id="IPR026960">
    <property type="entry name" value="RVT-Znf"/>
</dbReference>
<organism evidence="2 3">
    <name type="scientific">Arabidopsis suecica</name>
    <name type="common">Swedish thale-cress</name>
    <name type="synonym">Cardaminopsis suecica</name>
    <dbReference type="NCBI Taxonomy" id="45249"/>
    <lineage>
        <taxon>Eukaryota</taxon>
        <taxon>Viridiplantae</taxon>
        <taxon>Streptophyta</taxon>
        <taxon>Embryophyta</taxon>
        <taxon>Tracheophyta</taxon>
        <taxon>Spermatophyta</taxon>
        <taxon>Magnoliopsida</taxon>
        <taxon>eudicotyledons</taxon>
        <taxon>Gunneridae</taxon>
        <taxon>Pentapetalae</taxon>
        <taxon>rosids</taxon>
        <taxon>malvids</taxon>
        <taxon>Brassicales</taxon>
        <taxon>Brassicaceae</taxon>
        <taxon>Camelineae</taxon>
        <taxon>Arabidopsis</taxon>
    </lineage>
</organism>
<dbReference type="EMBL" id="JAEFBJ010000013">
    <property type="protein sequence ID" value="KAG7537291.1"/>
    <property type="molecule type" value="Genomic_DNA"/>
</dbReference>
<dbReference type="Proteomes" id="UP000694251">
    <property type="component" value="Chromosome 13"/>
</dbReference>
<feature type="domain" description="Reverse transcriptase zinc-binding" evidence="1">
    <location>
        <begin position="26"/>
        <end position="110"/>
    </location>
</feature>
<protein>
    <submittedName>
        <fullName evidence="2">Reverse transcriptase zinc-binding domain</fullName>
    </submittedName>
</protein>
<dbReference type="GO" id="GO:0003964">
    <property type="term" value="F:RNA-directed DNA polymerase activity"/>
    <property type="evidence" value="ECO:0007669"/>
    <property type="project" value="UniProtKB-KW"/>
</dbReference>
<keyword evidence="2" id="KW-0695">RNA-directed DNA polymerase</keyword>
<sequence length="205" mass="24287">TISLPSDSLELDSYEWVVEDKICNGFSSSKSWAVLRPRADPVIWFNTVWFKGATPRHAFNMWVANLDRLPTKSRLARWGMNIDTRCGLCSNHHEDRDHLFITCDFALYLWHAVTSRLHLPRIDFSTWSELLVWTCIKHQLSPPTLRKLVAQSVVYNIWKQRNNLLHNQIYILPSLIFKDIDREIKNSISARRHKKRFKNLMSRWL</sequence>
<gene>
    <name evidence="2" type="ORF">ISN44_As13g011980</name>
</gene>
<keyword evidence="2" id="KW-0548">Nucleotidyltransferase</keyword>
<feature type="non-terminal residue" evidence="2">
    <location>
        <position position="205"/>
    </location>
</feature>
<comment type="caution">
    <text evidence="2">The sequence shown here is derived from an EMBL/GenBank/DDBJ whole genome shotgun (WGS) entry which is preliminary data.</text>
</comment>
<dbReference type="AlphaFoldDB" id="A0A8T1XRM4"/>
<keyword evidence="3" id="KW-1185">Reference proteome</keyword>
<feature type="non-terminal residue" evidence="2">
    <location>
        <position position="1"/>
    </location>
</feature>
<proteinExistence type="predicted"/>
<keyword evidence="2" id="KW-0808">Transferase</keyword>